<gene>
    <name evidence="1" type="ordered locus">azo0124</name>
</gene>
<evidence type="ECO:0000313" key="2">
    <source>
        <dbReference type="Proteomes" id="UP000002588"/>
    </source>
</evidence>
<dbReference type="KEGG" id="aoa:dqs_0134"/>
<dbReference type="HOGENOM" id="CLU_195979_1_1_4"/>
<dbReference type="EMBL" id="AM406670">
    <property type="protein sequence ID" value="CAL92742.1"/>
    <property type="molecule type" value="Genomic_DNA"/>
</dbReference>
<keyword evidence="2" id="KW-1185">Reference proteome</keyword>
<name>A1K1N7_AZOSB</name>
<accession>A1K1N7</accession>
<organism evidence="1 2">
    <name type="scientific">Azoarcus sp. (strain BH72)</name>
    <dbReference type="NCBI Taxonomy" id="418699"/>
    <lineage>
        <taxon>Bacteria</taxon>
        <taxon>Pseudomonadati</taxon>
        <taxon>Pseudomonadota</taxon>
        <taxon>Betaproteobacteria</taxon>
        <taxon>Rhodocyclales</taxon>
        <taxon>Zoogloeaceae</taxon>
        <taxon>Azoarcus</taxon>
    </lineage>
</organism>
<reference evidence="1 2" key="1">
    <citation type="journal article" date="2006" name="Nat. Biotechnol.">
        <title>Complete genome of the mutualistic, N2-fixing grass endophyte Azoarcus sp. strain BH72.</title>
        <authorList>
            <person name="Krause A."/>
            <person name="Ramakumar A."/>
            <person name="Bartels D."/>
            <person name="Battistoni F."/>
            <person name="Bekel T."/>
            <person name="Boch J."/>
            <person name="Boehm M."/>
            <person name="Friedrich F."/>
            <person name="Hurek T."/>
            <person name="Krause L."/>
            <person name="Linke B."/>
            <person name="McHardy A.C."/>
            <person name="Sarkar A."/>
            <person name="Schneiker S."/>
            <person name="Syed A.A."/>
            <person name="Thauer R."/>
            <person name="Vorhoelter F.-J."/>
            <person name="Weidner S."/>
            <person name="Puehler A."/>
            <person name="Reinhold-Hurek B."/>
            <person name="Kaiser O."/>
            <person name="Goesmann A."/>
        </authorList>
    </citation>
    <scope>NUCLEOTIDE SEQUENCE [LARGE SCALE GENOMIC DNA]</scope>
    <source>
        <strain evidence="1 2">BH72</strain>
    </source>
</reference>
<sequence>MNTSTLLRLAVVACAPALLTACSTQSWYEGARVHAENECRRQPGSAAEECMARVNTQRYEDYERARKAQ</sequence>
<proteinExistence type="predicted"/>
<evidence type="ECO:0000313" key="1">
    <source>
        <dbReference type="EMBL" id="CAL92742.1"/>
    </source>
</evidence>
<protein>
    <submittedName>
        <fullName evidence="1">Hypothetical secreted protein</fullName>
    </submittedName>
</protein>
<dbReference type="AlphaFoldDB" id="A1K1N7"/>
<dbReference type="RefSeq" id="WP_011763861.1">
    <property type="nucleotide sequence ID" value="NC_008702.1"/>
</dbReference>
<dbReference type="eggNOG" id="ENOG50302GV">
    <property type="taxonomic scope" value="Bacteria"/>
</dbReference>
<dbReference type="STRING" id="62928.azo0124"/>
<dbReference type="OrthoDB" id="6387823at2"/>
<dbReference type="Proteomes" id="UP000002588">
    <property type="component" value="Chromosome"/>
</dbReference>
<dbReference type="KEGG" id="azo:azo0124"/>